<organism evidence="2 3">
    <name type="scientific">Kalanchoe fedtschenkoi</name>
    <name type="common">Lavender scallops</name>
    <name type="synonym">South American air plant</name>
    <dbReference type="NCBI Taxonomy" id="63787"/>
    <lineage>
        <taxon>Eukaryota</taxon>
        <taxon>Viridiplantae</taxon>
        <taxon>Streptophyta</taxon>
        <taxon>Embryophyta</taxon>
        <taxon>Tracheophyta</taxon>
        <taxon>Spermatophyta</taxon>
        <taxon>Magnoliopsida</taxon>
        <taxon>eudicotyledons</taxon>
        <taxon>Gunneridae</taxon>
        <taxon>Pentapetalae</taxon>
        <taxon>Saxifragales</taxon>
        <taxon>Crassulaceae</taxon>
        <taxon>Kalanchoe</taxon>
    </lineage>
</organism>
<name>A0A7N0R9W6_KALFE</name>
<evidence type="ECO:0000313" key="3">
    <source>
        <dbReference type="Proteomes" id="UP000594263"/>
    </source>
</evidence>
<reference evidence="2" key="1">
    <citation type="submission" date="2021-01" db="UniProtKB">
        <authorList>
            <consortium name="EnsemblPlants"/>
        </authorList>
    </citation>
    <scope>IDENTIFICATION</scope>
</reference>
<dbReference type="InterPro" id="IPR006016">
    <property type="entry name" value="UspA"/>
</dbReference>
<dbReference type="OMA" id="ANIRMNT"/>
<sequence length="156" mass="17497">MDCLGLGVKKKKIVVAVDESEESMYALCWSIRNLVQLNPNSTLVLLYVKPMPPLHSPLDAAAYMFVDDVVAALGRYGSELVRLVMSRAEAVCMKFGTNMNTNIIRIFIFIFTLRANIRMNTNIFIIINGKPRIHRDQSTYKTQNGAGLLPKRSVCS</sequence>
<accession>A0A7N0R9W6</accession>
<feature type="domain" description="UspA" evidence="1">
    <location>
        <begin position="11"/>
        <end position="63"/>
    </location>
</feature>
<proteinExistence type="predicted"/>
<evidence type="ECO:0000259" key="1">
    <source>
        <dbReference type="Pfam" id="PF00582"/>
    </source>
</evidence>
<dbReference type="InterPro" id="IPR014729">
    <property type="entry name" value="Rossmann-like_a/b/a_fold"/>
</dbReference>
<dbReference type="Proteomes" id="UP000594263">
    <property type="component" value="Unplaced"/>
</dbReference>
<dbReference type="SUPFAM" id="SSF52402">
    <property type="entry name" value="Adenine nucleotide alpha hydrolases-like"/>
    <property type="match status" value="1"/>
</dbReference>
<dbReference type="AlphaFoldDB" id="A0A7N0R9W6"/>
<evidence type="ECO:0000313" key="2">
    <source>
        <dbReference type="EnsemblPlants" id="Kaladp0003s0130.1.v1.1"/>
    </source>
</evidence>
<protein>
    <recommendedName>
        <fullName evidence="1">UspA domain-containing protein</fullName>
    </recommendedName>
</protein>
<dbReference type="Pfam" id="PF00582">
    <property type="entry name" value="Usp"/>
    <property type="match status" value="1"/>
</dbReference>
<dbReference type="Gramene" id="Kaladp0003s0130.1.v1.1">
    <property type="protein sequence ID" value="Kaladp0003s0130.1.v1.1"/>
    <property type="gene ID" value="Kaladp0003s0130.v1.1"/>
</dbReference>
<dbReference type="EnsemblPlants" id="Kaladp0003s0130.1.v1.1">
    <property type="protein sequence ID" value="Kaladp0003s0130.1.v1.1"/>
    <property type="gene ID" value="Kaladp0003s0130.v1.1"/>
</dbReference>
<dbReference type="PANTHER" id="PTHR31964">
    <property type="entry name" value="ADENINE NUCLEOTIDE ALPHA HYDROLASES-LIKE SUPERFAMILY PROTEIN"/>
    <property type="match status" value="1"/>
</dbReference>
<keyword evidence="3" id="KW-1185">Reference proteome</keyword>
<dbReference type="PANTHER" id="PTHR31964:SF126">
    <property type="entry name" value="ADENINE NUCLEOTIDE ALPHA HYDROLASES-LIKE SUPERFAMILY PROTEIN"/>
    <property type="match status" value="1"/>
</dbReference>
<dbReference type="Gene3D" id="3.40.50.620">
    <property type="entry name" value="HUPs"/>
    <property type="match status" value="1"/>
</dbReference>